<protein>
    <recommendedName>
        <fullName evidence="4">coproporphyrinogen oxidase</fullName>
        <ecNumber evidence="4">1.3.3.3</ecNumber>
    </recommendedName>
</protein>
<keyword evidence="9" id="KW-1185">Reference proteome</keyword>
<evidence type="ECO:0000313" key="8">
    <source>
        <dbReference type="EMBL" id="NWK56089.1"/>
    </source>
</evidence>
<organism evidence="8 9">
    <name type="scientific">Oceaniferula marina</name>
    <dbReference type="NCBI Taxonomy" id="2748318"/>
    <lineage>
        <taxon>Bacteria</taxon>
        <taxon>Pseudomonadati</taxon>
        <taxon>Verrucomicrobiota</taxon>
        <taxon>Verrucomicrobiia</taxon>
        <taxon>Verrucomicrobiales</taxon>
        <taxon>Verrucomicrobiaceae</taxon>
        <taxon>Oceaniferula</taxon>
    </lineage>
</organism>
<dbReference type="Proteomes" id="UP000557872">
    <property type="component" value="Unassembled WGS sequence"/>
</dbReference>
<dbReference type="GO" id="GO:0005737">
    <property type="term" value="C:cytoplasm"/>
    <property type="evidence" value="ECO:0007669"/>
    <property type="project" value="TreeGrafter"/>
</dbReference>
<accession>A0A851GFV7</accession>
<comment type="subunit">
    <text evidence="3">Homodimer.</text>
</comment>
<dbReference type="GO" id="GO:0006782">
    <property type="term" value="P:protoporphyrinogen IX biosynthetic process"/>
    <property type="evidence" value="ECO:0007669"/>
    <property type="project" value="TreeGrafter"/>
</dbReference>
<evidence type="ECO:0000256" key="2">
    <source>
        <dbReference type="ARBA" id="ARBA00010644"/>
    </source>
</evidence>
<comment type="similarity">
    <text evidence="2">Belongs to the aerobic coproporphyrinogen-III oxidase family.</text>
</comment>
<evidence type="ECO:0000313" key="9">
    <source>
        <dbReference type="Proteomes" id="UP000557872"/>
    </source>
</evidence>
<sequence>MKVSGDAEKAKHLVSDLQLRLVSGLEALNRGSSFTCVQWMRDEGRHGGGSRYMCGAGEVYNRASVNVSQVHYLDDPLKKLSSATALSAIIHPEHPYAPSMHMHISWTEMKTDSVGRDGYWRIMADLNPSHVNTDHVRRFQACLKKEAPEPYQQALIQGDRYFFIPAMQRHRGVVHFYLEQYRTDDALADRQLAKRLGRAVVDCYLGMVGSVQAEARPVDASARKQQLAYHTLYLLQVLTLDRGTTSGLLVHDQNDLGIMGSLPARVSKGLLQSWRERLPVLHQKLLDRILDVFPAEDICVVDDDVRLGLAKVVREHYQQFPESLKLLASGGVEPPTVANHGVIREEK</sequence>
<comment type="caution">
    <text evidence="8">The sequence shown here is derived from an EMBL/GenBank/DDBJ whole genome shotgun (WGS) entry which is preliminary data.</text>
</comment>
<evidence type="ECO:0000256" key="5">
    <source>
        <dbReference type="ARBA" id="ARBA00023002"/>
    </source>
</evidence>
<comment type="pathway">
    <text evidence="1">Porphyrin-containing compound metabolism; protoporphyrin-IX biosynthesis; protoporphyrinogen-IX from coproporphyrinogen-III (O2 route): step 1/1.</text>
</comment>
<proteinExistence type="inferred from homology"/>
<dbReference type="RefSeq" id="WP_178932750.1">
    <property type="nucleotide sequence ID" value="NZ_JACBAZ010000004.1"/>
</dbReference>
<dbReference type="InterPro" id="IPR001260">
    <property type="entry name" value="Coprogen_oxidase_aer"/>
</dbReference>
<name>A0A851GFV7_9BACT</name>
<dbReference type="PANTHER" id="PTHR10755">
    <property type="entry name" value="COPROPORPHYRINOGEN III OXIDASE, MITOCHONDRIAL"/>
    <property type="match status" value="1"/>
</dbReference>
<evidence type="ECO:0000256" key="1">
    <source>
        <dbReference type="ARBA" id="ARBA00005168"/>
    </source>
</evidence>
<dbReference type="PANTHER" id="PTHR10755:SF0">
    <property type="entry name" value="OXYGEN-DEPENDENT COPROPORPHYRINOGEN-III OXIDASE, MITOCHONDRIAL"/>
    <property type="match status" value="1"/>
</dbReference>
<dbReference type="Pfam" id="PF01218">
    <property type="entry name" value="Coprogen_oxidas"/>
    <property type="match status" value="1"/>
</dbReference>
<evidence type="ECO:0000256" key="4">
    <source>
        <dbReference type="ARBA" id="ARBA00012869"/>
    </source>
</evidence>
<evidence type="ECO:0000256" key="7">
    <source>
        <dbReference type="ARBA" id="ARBA00023244"/>
    </source>
</evidence>
<keyword evidence="6" id="KW-0350">Heme biosynthesis</keyword>
<keyword evidence="5" id="KW-0560">Oxidoreductase</keyword>
<evidence type="ECO:0000256" key="3">
    <source>
        <dbReference type="ARBA" id="ARBA00011738"/>
    </source>
</evidence>
<dbReference type="EMBL" id="JACBAZ010000004">
    <property type="protein sequence ID" value="NWK56089.1"/>
    <property type="molecule type" value="Genomic_DNA"/>
</dbReference>
<evidence type="ECO:0000256" key="6">
    <source>
        <dbReference type="ARBA" id="ARBA00023133"/>
    </source>
</evidence>
<dbReference type="Gene3D" id="3.40.1500.10">
    <property type="entry name" value="Coproporphyrinogen III oxidase, aerobic"/>
    <property type="match status" value="1"/>
</dbReference>
<keyword evidence="7" id="KW-0627">Porphyrin biosynthesis</keyword>
<dbReference type="InterPro" id="IPR036406">
    <property type="entry name" value="Coprogen_oxidase_aer_sf"/>
</dbReference>
<dbReference type="GO" id="GO:0004109">
    <property type="term" value="F:coproporphyrinogen oxidase activity"/>
    <property type="evidence" value="ECO:0007669"/>
    <property type="project" value="UniProtKB-EC"/>
</dbReference>
<dbReference type="AlphaFoldDB" id="A0A851GFV7"/>
<dbReference type="SUPFAM" id="SSF102886">
    <property type="entry name" value="Coproporphyrinogen III oxidase"/>
    <property type="match status" value="1"/>
</dbReference>
<gene>
    <name evidence="8" type="ORF">HW115_10750</name>
</gene>
<dbReference type="EC" id="1.3.3.3" evidence="4"/>
<reference evidence="8 9" key="1">
    <citation type="submission" date="2020-07" db="EMBL/GenBank/DDBJ databases">
        <title>Roseicoccus Jingziensis gen. nov., sp. nov., isolated from coastal seawater.</title>
        <authorList>
            <person name="Feng X."/>
        </authorList>
    </citation>
    <scope>NUCLEOTIDE SEQUENCE [LARGE SCALE GENOMIC DNA]</scope>
    <source>
        <strain evidence="8 9">N1E253</strain>
    </source>
</reference>